<dbReference type="PROSITE" id="PS51886">
    <property type="entry name" value="TLDC"/>
    <property type="match status" value="1"/>
</dbReference>
<keyword evidence="3" id="KW-0496">Mitochondrion</keyword>
<evidence type="ECO:0000256" key="3">
    <source>
        <dbReference type="ARBA" id="ARBA00023128"/>
    </source>
</evidence>
<sequence>MTSDMPIAHSSSMSSTISANNGAHQQPAEDAVIGNAEPHDGTALTDSTNASNNERPEPTTAPGLPKPVAIRAESRDTSMCSRNSRDSLRRSVSMRSSTFTELERLFLEQLTVEGTDAQVEAALRTVEDEELFFADTPVIGNNNSSSSSSSNINININIGSSTSTEDDDATRDGVALSVATSERRGLDKSATSSLTSSSRTGTATAVNAKANSSLGSIPSAVAGSSRRREVLERRRSESSLNLATLWRAHQSGLAVTQSGSRRSLLRRESSISSIGSNMSGLSILVGNRAHPGASREDVFRSDGAAKPPAKASEGSSGGFRTPPKPKLPRQHQPFVPRSLPLASRRPQYRRSKSVTLDMISPQRSLPRIPEPNAVDSKPTHHRSRSTLSSSGRRKSVTFHDIDEELEFDKDRETSAVTPIDAVDTAAKKPQNVRRVVSDSQIAIPAELQNPNQALLMARQRRDGLQRETSMSSIPSLHRGAPIRQDSLSSIPSLHHGHPLQDSVSVMDRQQSTASIPSLHHGQPIRDSVFQDSVTSFASIRHGNPLAESPSAASIPSIRHGNPLRDSLFTTRQSSVATFGSIRQGNPIRQESTSTLPSLHPARPIRQDSVASSVHVPSGVISMSRQVIAQQFGVSAGVASAWVQLERSEGTLPEDEPKRVSGLSSDGSVPSIPHDVTLPMVNTAADAEDELSMRSPTCKPLSKPVLLRQATRNTYEGEGFEVTEMKETPMIDDEATEAQEAPIIDGPLSEADSYYYRYTPDQNVFRDNVAPFPDNGIMRTAGSFDDLSLFSSFGKQQHSSEIFRDIRRSLSDDNMSTISNLVDHNREFLLQIPTSSDGQSEIIEDDITDGGSTSWEMGYGSPREQRFDAWNIIQDEYVNGYGGAGTLGFSIFGTSLDDEASKPHVLSPPLMESLQAFLPSSKSGQNFHMKYSMIRDGASLQTLLRKARGIKYSILAIETIDGEVFGSFTGQAWRKSWNYFGTGESFLWRMRHSRLEKSNGILDQAQKESEIDVYPYTGENGFIQLCTHDRIAVGGGIPDETYAEKKSEELNSIPPLAMNTHDWGFGLALQSDLLQGSSSPCVTFGSPSLCKSQPIGSRFEVMNVELWTTTPCMTEEEAERLDLGKLFLGSGNTNVNESLTSNFTY</sequence>
<feature type="region of interest" description="Disordered" evidence="5">
    <location>
        <begin position="177"/>
        <end position="202"/>
    </location>
</feature>
<evidence type="ECO:0000256" key="1">
    <source>
        <dbReference type="ARBA" id="ARBA00004173"/>
    </source>
</evidence>
<feature type="region of interest" description="Disordered" evidence="5">
    <location>
        <begin position="293"/>
        <end position="394"/>
    </location>
</feature>
<feature type="region of interest" description="Disordered" evidence="5">
    <location>
        <begin position="648"/>
        <end position="675"/>
    </location>
</feature>
<organism evidence="7 8">
    <name type="scientific">Pseudo-nitzschia multistriata</name>
    <dbReference type="NCBI Taxonomy" id="183589"/>
    <lineage>
        <taxon>Eukaryota</taxon>
        <taxon>Sar</taxon>
        <taxon>Stramenopiles</taxon>
        <taxon>Ochrophyta</taxon>
        <taxon>Bacillariophyta</taxon>
        <taxon>Bacillariophyceae</taxon>
        <taxon>Bacillariophycidae</taxon>
        <taxon>Bacillariales</taxon>
        <taxon>Bacillariaceae</taxon>
        <taxon>Pseudo-nitzschia</taxon>
    </lineage>
</organism>
<comment type="subcellular location">
    <subcellularLocation>
        <location evidence="1">Mitochondrion</location>
    </subcellularLocation>
</comment>
<name>A0A448ZCB9_9STRA</name>
<dbReference type="PANTHER" id="PTHR23354">
    <property type="entry name" value="NUCLEOLAR PROTEIN 7/ESTROGEN RECEPTOR COACTIVATOR-RELATED"/>
    <property type="match status" value="1"/>
</dbReference>
<feature type="region of interest" description="Disordered" evidence="5">
    <location>
        <begin position="460"/>
        <end position="480"/>
    </location>
</feature>
<feature type="region of interest" description="Disordered" evidence="5">
    <location>
        <begin position="1"/>
        <end position="93"/>
    </location>
</feature>
<dbReference type="Pfam" id="PF07534">
    <property type="entry name" value="TLD"/>
    <property type="match status" value="1"/>
</dbReference>
<dbReference type="SMART" id="SM00584">
    <property type="entry name" value="TLDc"/>
    <property type="match status" value="1"/>
</dbReference>
<evidence type="ECO:0000313" key="8">
    <source>
        <dbReference type="Proteomes" id="UP000291116"/>
    </source>
</evidence>
<evidence type="ECO:0000259" key="6">
    <source>
        <dbReference type="PROSITE" id="PS51886"/>
    </source>
</evidence>
<comment type="similarity">
    <text evidence="2">Belongs to the OXR1 family.</text>
</comment>
<dbReference type="GO" id="GO:0005739">
    <property type="term" value="C:mitochondrion"/>
    <property type="evidence" value="ECO:0007669"/>
    <property type="project" value="UniProtKB-SubCell"/>
</dbReference>
<evidence type="ECO:0000313" key="7">
    <source>
        <dbReference type="EMBL" id="VEU39624.1"/>
    </source>
</evidence>
<dbReference type="InterPro" id="IPR006571">
    <property type="entry name" value="TLDc_dom"/>
</dbReference>
<feature type="compositionally biased region" description="Low complexity" evidence="5">
    <location>
        <begin position="189"/>
        <end position="202"/>
    </location>
</feature>
<reference evidence="7 8" key="1">
    <citation type="submission" date="2019-01" db="EMBL/GenBank/DDBJ databases">
        <authorList>
            <person name="Ferrante I. M."/>
        </authorList>
    </citation>
    <scope>NUCLEOTIDE SEQUENCE [LARGE SCALE GENOMIC DNA]</scope>
    <source>
        <strain evidence="7 8">B856</strain>
    </source>
</reference>
<accession>A0A448ZCB9</accession>
<evidence type="ECO:0000256" key="5">
    <source>
        <dbReference type="SAM" id="MobiDB-lite"/>
    </source>
</evidence>
<feature type="domain" description="TLDc" evidence="6">
    <location>
        <begin position="903"/>
        <end position="1109"/>
    </location>
</feature>
<evidence type="ECO:0000256" key="4">
    <source>
        <dbReference type="ARBA" id="ARBA00040604"/>
    </source>
</evidence>
<evidence type="ECO:0000256" key="2">
    <source>
        <dbReference type="ARBA" id="ARBA00009540"/>
    </source>
</evidence>
<dbReference type="PANTHER" id="PTHR23354:SF62">
    <property type="entry name" value="MUSTARD, ISOFORM V"/>
    <property type="match status" value="1"/>
</dbReference>
<dbReference type="Proteomes" id="UP000291116">
    <property type="component" value="Unassembled WGS sequence"/>
</dbReference>
<proteinExistence type="inferred from homology"/>
<feature type="compositionally biased region" description="Polar residues" evidence="5">
    <location>
        <begin position="44"/>
        <end position="53"/>
    </location>
</feature>
<gene>
    <name evidence="7" type="ORF">PSNMU_V1.4_AUG-EV-PASAV3_0063510</name>
</gene>
<keyword evidence="8" id="KW-1185">Reference proteome</keyword>
<dbReference type="AlphaFoldDB" id="A0A448ZCB9"/>
<protein>
    <recommendedName>
        <fullName evidence="4">Oxidation resistance protein 1</fullName>
    </recommendedName>
</protein>
<dbReference type="OrthoDB" id="26679at2759"/>
<dbReference type="EMBL" id="CAACVS010000226">
    <property type="protein sequence ID" value="VEU39624.1"/>
    <property type="molecule type" value="Genomic_DNA"/>
</dbReference>